<dbReference type="PROSITE" id="PS51688">
    <property type="entry name" value="ICA"/>
    <property type="match status" value="1"/>
</dbReference>
<dbReference type="RefSeq" id="WP_200091321.1">
    <property type="nucleotide sequence ID" value="NZ_JADVKH010000018.1"/>
</dbReference>
<organism evidence="2 3">
    <name type="scientific">Burkholderia vietnamiensis</name>
    <dbReference type="NCBI Taxonomy" id="60552"/>
    <lineage>
        <taxon>Bacteria</taxon>
        <taxon>Pseudomonadati</taxon>
        <taxon>Pseudomonadota</taxon>
        <taxon>Betaproteobacteria</taxon>
        <taxon>Burkholderiales</taxon>
        <taxon>Burkholderiaceae</taxon>
        <taxon>Burkholderia</taxon>
        <taxon>Burkholderia cepacia complex</taxon>
    </lineage>
</organism>
<dbReference type="EMBL" id="JADVKH010000018">
    <property type="protein sequence ID" value="MBJ9687523.1"/>
    <property type="molecule type" value="Genomic_DNA"/>
</dbReference>
<evidence type="ECO:0000259" key="1">
    <source>
        <dbReference type="PROSITE" id="PS51688"/>
    </source>
</evidence>
<dbReference type="Proteomes" id="UP000808215">
    <property type="component" value="Unassembled WGS sequence"/>
</dbReference>
<accession>A0ABS1AV21</accession>
<gene>
    <name evidence="2" type="ORF">I5589_10565</name>
</gene>
<protein>
    <submittedName>
        <fullName evidence="2">Tail fiber domain-containing protein</fullName>
    </submittedName>
</protein>
<feature type="domain" description="Peptidase S74" evidence="1">
    <location>
        <begin position="330"/>
        <end position="431"/>
    </location>
</feature>
<comment type="caution">
    <text evidence="2">The sequence shown here is derived from an EMBL/GenBank/DDBJ whole genome shotgun (WGS) entry which is preliminary data.</text>
</comment>
<dbReference type="Pfam" id="PF13884">
    <property type="entry name" value="Peptidase_S74"/>
    <property type="match status" value="1"/>
</dbReference>
<evidence type="ECO:0000313" key="2">
    <source>
        <dbReference type="EMBL" id="MBJ9687523.1"/>
    </source>
</evidence>
<proteinExistence type="predicted"/>
<keyword evidence="3" id="KW-1185">Reference proteome</keyword>
<dbReference type="InterPro" id="IPR030392">
    <property type="entry name" value="S74_ICA"/>
</dbReference>
<reference evidence="2 3" key="1">
    <citation type="submission" date="2020-11" db="EMBL/GenBank/DDBJ databases">
        <title>Enhanced detection system for hospital associated transmission using whole genome sequencing surveillance.</title>
        <authorList>
            <person name="Harrison L.H."/>
            <person name="Van Tyne D."/>
            <person name="Marsh J.W."/>
            <person name="Griffith M.P."/>
            <person name="Snyder D.J."/>
            <person name="Cooper V.S."/>
            <person name="Mustapha M."/>
        </authorList>
    </citation>
    <scope>NUCLEOTIDE SEQUENCE [LARGE SCALE GENOMIC DNA]</scope>
    <source>
        <strain evidence="2 3">BC00020</strain>
    </source>
</reference>
<evidence type="ECO:0000313" key="3">
    <source>
        <dbReference type="Proteomes" id="UP000808215"/>
    </source>
</evidence>
<sequence length="431" mass="43930">MTSLQTINLGTPPAGSDGDAVRTGFEKVNSNVGVLNSQAALTSSAVITAAQALTNAYVGKRVNINLASAGTINMPAASTCAADQVTLLRNIGTTVVTLAITTGSGDTVALSKLNPGESVLMDTDGVHAWNMLMRGRTNSDNEVVNGNCTVNGNETVGGALSVTGLSTFTGGASFGAGGQATISAAGAYSGVSAAYTGNVTVGGTLGVTGQATFSLRPTFAGKTPWDSGNLVSPWSSSNLANPMTTDTPQTASGAKTFTGQITITRSAPNGTWSSAPLVIAGYPGVGSIGLGSGTAAIVLRCAASSGTFEVVSLDSSVFAPVSAAAFNVNSDRAIKSDVERLEGVIERLRTLRGVSYRLKHDGTEQLGVIAQEVQSVFPEAVVETSINIDEDGNTVEEGGRPMLAVNYNALVPVLLQAMIEMDERLTLVETR</sequence>
<name>A0ABS1AV21_BURVI</name>